<evidence type="ECO:0008006" key="4">
    <source>
        <dbReference type="Google" id="ProtNLM"/>
    </source>
</evidence>
<gene>
    <name evidence="2" type="ORF">VPNG_07164</name>
</gene>
<sequence length="138" mass="14449">MRFLITAILGAYAVAAIPGTSSPVVDMGVAVLRARAGCNAPGVVNGECGKVYDFQDCKGNEVWRIQPDCTQTCIKVTDKPVVSVRATGDGTYGTTCYLYSDSNCQSEVRRTSNSATGGGSCVSAIGQTVGSWKCTFKC</sequence>
<keyword evidence="3" id="KW-1185">Reference proteome</keyword>
<dbReference type="STRING" id="1230097.A0A423WK82"/>
<accession>A0A423WK82</accession>
<keyword evidence="1" id="KW-0732">Signal</keyword>
<reference evidence="2 3" key="1">
    <citation type="submission" date="2015-09" db="EMBL/GenBank/DDBJ databases">
        <title>Host preference determinants of Valsa canker pathogens revealed by comparative genomics.</title>
        <authorList>
            <person name="Yin Z."/>
            <person name="Huang L."/>
        </authorList>
    </citation>
    <scope>NUCLEOTIDE SEQUENCE [LARGE SCALE GENOMIC DNA]</scope>
    <source>
        <strain evidence="2 3">SXYLt</strain>
    </source>
</reference>
<feature type="chain" id="PRO_5019353291" description="Ig-like domain-containing protein" evidence="1">
    <location>
        <begin position="17"/>
        <end position="138"/>
    </location>
</feature>
<dbReference type="AlphaFoldDB" id="A0A423WK82"/>
<evidence type="ECO:0000256" key="1">
    <source>
        <dbReference type="SAM" id="SignalP"/>
    </source>
</evidence>
<dbReference type="InParanoid" id="A0A423WK82"/>
<name>A0A423WK82_9PEZI</name>
<evidence type="ECO:0000313" key="2">
    <source>
        <dbReference type="EMBL" id="ROW03611.1"/>
    </source>
</evidence>
<organism evidence="2 3">
    <name type="scientific">Cytospora leucostoma</name>
    <dbReference type="NCBI Taxonomy" id="1230097"/>
    <lineage>
        <taxon>Eukaryota</taxon>
        <taxon>Fungi</taxon>
        <taxon>Dikarya</taxon>
        <taxon>Ascomycota</taxon>
        <taxon>Pezizomycotina</taxon>
        <taxon>Sordariomycetes</taxon>
        <taxon>Sordariomycetidae</taxon>
        <taxon>Diaporthales</taxon>
        <taxon>Cytosporaceae</taxon>
        <taxon>Cytospora</taxon>
    </lineage>
</organism>
<dbReference type="EMBL" id="LKEB01000049">
    <property type="protein sequence ID" value="ROW03611.1"/>
    <property type="molecule type" value="Genomic_DNA"/>
</dbReference>
<proteinExistence type="predicted"/>
<feature type="signal peptide" evidence="1">
    <location>
        <begin position="1"/>
        <end position="16"/>
    </location>
</feature>
<dbReference type="OrthoDB" id="2986332at2759"/>
<evidence type="ECO:0000313" key="3">
    <source>
        <dbReference type="Proteomes" id="UP000285146"/>
    </source>
</evidence>
<comment type="caution">
    <text evidence="2">The sequence shown here is derived from an EMBL/GenBank/DDBJ whole genome shotgun (WGS) entry which is preliminary data.</text>
</comment>
<protein>
    <recommendedName>
        <fullName evidence="4">Ig-like domain-containing protein</fullName>
    </recommendedName>
</protein>
<dbReference type="Proteomes" id="UP000285146">
    <property type="component" value="Unassembled WGS sequence"/>
</dbReference>